<accession>A0A9N9NWD7</accession>
<keyword evidence="7" id="KW-1185">Reference proteome</keyword>
<organism evidence="6 7">
    <name type="scientific">Funneliformis caledonium</name>
    <dbReference type="NCBI Taxonomy" id="1117310"/>
    <lineage>
        <taxon>Eukaryota</taxon>
        <taxon>Fungi</taxon>
        <taxon>Fungi incertae sedis</taxon>
        <taxon>Mucoromycota</taxon>
        <taxon>Glomeromycotina</taxon>
        <taxon>Glomeromycetes</taxon>
        <taxon>Glomerales</taxon>
        <taxon>Glomeraceae</taxon>
        <taxon>Funneliformis</taxon>
    </lineage>
</organism>
<evidence type="ECO:0000256" key="3">
    <source>
        <dbReference type="ARBA" id="ARBA00022771"/>
    </source>
</evidence>
<feature type="non-terminal residue" evidence="6">
    <location>
        <position position="1"/>
    </location>
</feature>
<feature type="non-terminal residue" evidence="6">
    <location>
        <position position="138"/>
    </location>
</feature>
<evidence type="ECO:0000313" key="7">
    <source>
        <dbReference type="Proteomes" id="UP000789570"/>
    </source>
</evidence>
<keyword evidence="4" id="KW-0862">Zinc</keyword>
<dbReference type="EMBL" id="CAJVPQ010023539">
    <property type="protein sequence ID" value="CAG8762985.1"/>
    <property type="molecule type" value="Genomic_DNA"/>
</dbReference>
<keyword evidence="2" id="KW-0479">Metal-binding</keyword>
<evidence type="ECO:0000256" key="1">
    <source>
        <dbReference type="ARBA" id="ARBA00004123"/>
    </source>
</evidence>
<proteinExistence type="predicted"/>
<comment type="caution">
    <text evidence="6">The sequence shown here is derived from an EMBL/GenBank/DDBJ whole genome shotgun (WGS) entry which is preliminary data.</text>
</comment>
<keyword evidence="5" id="KW-0539">Nucleus</keyword>
<reference evidence="6" key="1">
    <citation type="submission" date="2021-06" db="EMBL/GenBank/DDBJ databases">
        <authorList>
            <person name="Kallberg Y."/>
            <person name="Tangrot J."/>
            <person name="Rosling A."/>
        </authorList>
    </citation>
    <scope>NUCLEOTIDE SEQUENCE</scope>
    <source>
        <strain evidence="6">UK204</strain>
    </source>
</reference>
<dbReference type="Proteomes" id="UP000789570">
    <property type="component" value="Unassembled WGS sequence"/>
</dbReference>
<comment type="subcellular location">
    <subcellularLocation>
        <location evidence="1">Nucleus</location>
    </subcellularLocation>
</comment>
<dbReference type="AlphaFoldDB" id="A0A9N9NWD7"/>
<evidence type="ECO:0000256" key="5">
    <source>
        <dbReference type="ARBA" id="ARBA00023242"/>
    </source>
</evidence>
<name>A0A9N9NWD7_9GLOM</name>
<evidence type="ECO:0000256" key="4">
    <source>
        <dbReference type="ARBA" id="ARBA00022833"/>
    </source>
</evidence>
<sequence>NYLEKLPSTEKYKKRVKCFVKISGQPCGHIMKSDGSTRNFIFHLAKHHITRDSNLSQNNKNVDETQNISAKKNQLDRKFVGIIIKDDQLISIRNDEGFHEFVKELDPLYELPSNKKVRELLVKSYNFCKKEIIHLFEQ</sequence>
<dbReference type="OrthoDB" id="2436969at2759"/>
<dbReference type="PANTHER" id="PTHR46481">
    <property type="entry name" value="ZINC FINGER BED DOMAIN-CONTAINING PROTEIN 4"/>
    <property type="match status" value="1"/>
</dbReference>
<gene>
    <name evidence="6" type="ORF">FCALED_LOCUS17047</name>
</gene>
<dbReference type="GO" id="GO:0008270">
    <property type="term" value="F:zinc ion binding"/>
    <property type="evidence" value="ECO:0007669"/>
    <property type="project" value="UniProtKB-KW"/>
</dbReference>
<dbReference type="SUPFAM" id="SSF140996">
    <property type="entry name" value="Hermes dimerisation domain"/>
    <property type="match status" value="1"/>
</dbReference>
<evidence type="ECO:0000256" key="2">
    <source>
        <dbReference type="ARBA" id="ARBA00022723"/>
    </source>
</evidence>
<keyword evidence="3" id="KW-0863">Zinc-finger</keyword>
<protein>
    <submittedName>
        <fullName evidence="6">8073_t:CDS:1</fullName>
    </submittedName>
</protein>
<evidence type="ECO:0000313" key="6">
    <source>
        <dbReference type="EMBL" id="CAG8762985.1"/>
    </source>
</evidence>
<dbReference type="GO" id="GO:0005634">
    <property type="term" value="C:nucleus"/>
    <property type="evidence" value="ECO:0007669"/>
    <property type="project" value="UniProtKB-SubCell"/>
</dbReference>
<dbReference type="PANTHER" id="PTHR46481:SF10">
    <property type="entry name" value="ZINC FINGER BED DOMAIN-CONTAINING PROTEIN 39"/>
    <property type="match status" value="1"/>
</dbReference>
<dbReference type="InterPro" id="IPR052035">
    <property type="entry name" value="ZnF_BED_domain_contain"/>
</dbReference>